<protein>
    <submittedName>
        <fullName evidence="1">Uncharacterized protein</fullName>
    </submittedName>
</protein>
<gene>
    <name evidence="1" type="ORF">CLV60_11729</name>
</gene>
<keyword evidence="2" id="KW-1185">Reference proteome</keyword>
<evidence type="ECO:0000313" key="2">
    <source>
        <dbReference type="Proteomes" id="UP000241964"/>
    </source>
</evidence>
<comment type="caution">
    <text evidence="1">The sequence shown here is derived from an EMBL/GenBank/DDBJ whole genome shotgun (WGS) entry which is preliminary data.</text>
</comment>
<sequence>MDTLLINILDPKATKLLKDLEEMELISIQNPGESGFASVLKKLRSNSDSTPTLEEITAEVESERTKRYAG</sequence>
<reference evidence="1 2" key="1">
    <citation type="submission" date="2018-03" db="EMBL/GenBank/DDBJ databases">
        <title>Genomic Encyclopedia of Archaeal and Bacterial Type Strains, Phase II (KMG-II): from individual species to whole genera.</title>
        <authorList>
            <person name="Goeker M."/>
        </authorList>
    </citation>
    <scope>NUCLEOTIDE SEQUENCE [LARGE SCALE GENOMIC DNA]</scope>
    <source>
        <strain evidence="1 2">DSM 29057</strain>
    </source>
</reference>
<organism evidence="1 2">
    <name type="scientific">Dyadobacter jiangsuensis</name>
    <dbReference type="NCBI Taxonomy" id="1591085"/>
    <lineage>
        <taxon>Bacteria</taxon>
        <taxon>Pseudomonadati</taxon>
        <taxon>Bacteroidota</taxon>
        <taxon>Cytophagia</taxon>
        <taxon>Cytophagales</taxon>
        <taxon>Spirosomataceae</taxon>
        <taxon>Dyadobacter</taxon>
    </lineage>
</organism>
<name>A0A2P8FN70_9BACT</name>
<dbReference type="EMBL" id="PYAS01000017">
    <property type="protein sequence ID" value="PSL23152.1"/>
    <property type="molecule type" value="Genomic_DNA"/>
</dbReference>
<dbReference type="OrthoDB" id="964950at2"/>
<accession>A0A2P8FN70</accession>
<proteinExistence type="predicted"/>
<evidence type="ECO:0000313" key="1">
    <source>
        <dbReference type="EMBL" id="PSL23152.1"/>
    </source>
</evidence>
<dbReference type="AlphaFoldDB" id="A0A2P8FN70"/>
<dbReference type="Proteomes" id="UP000241964">
    <property type="component" value="Unassembled WGS sequence"/>
</dbReference>
<dbReference type="RefSeq" id="WP_106598794.1">
    <property type="nucleotide sequence ID" value="NZ_PYAS01000017.1"/>
</dbReference>